<dbReference type="Proteomes" id="UP000785613">
    <property type="component" value="Unassembled WGS sequence"/>
</dbReference>
<proteinExistence type="predicted"/>
<gene>
    <name evidence="1" type="ORF">F0185_04895</name>
</gene>
<evidence type="ECO:0000313" key="1">
    <source>
        <dbReference type="EMBL" id="NHZ32926.1"/>
    </source>
</evidence>
<dbReference type="Pfam" id="PF00106">
    <property type="entry name" value="adh_short"/>
    <property type="match status" value="1"/>
</dbReference>
<name>A0ABX0LK93_9BURK</name>
<accession>A0ABX0LK93</accession>
<comment type="caution">
    <text evidence="1">The sequence shown here is derived from an EMBL/GenBank/DDBJ whole genome shotgun (WGS) entry which is preliminary data.</text>
</comment>
<reference evidence="1 2" key="1">
    <citation type="submission" date="2019-09" db="EMBL/GenBank/DDBJ databases">
        <title>Taxonomy of Antarctic Massilia spp.: description of Massilia rubra sp. nov., Massilia aquatica sp. nov., Massilia mucilaginosa sp. nov., Massilia frigida sp. nov. isolated from streams, lakes and regoliths.</title>
        <authorList>
            <person name="Holochova P."/>
            <person name="Sedlacek I."/>
            <person name="Kralova S."/>
            <person name="Maslanova I."/>
            <person name="Busse H.-J."/>
            <person name="Stankova E."/>
            <person name="Vrbovska V."/>
            <person name="Kovarovic V."/>
            <person name="Bartak M."/>
            <person name="Svec P."/>
            <person name="Pantucek R."/>
        </authorList>
    </citation>
    <scope>NUCLEOTIDE SEQUENCE [LARGE SCALE GENOMIC DNA]</scope>
    <source>
        <strain evidence="1 2">CCM 8692</strain>
    </source>
</reference>
<dbReference type="PANTHER" id="PTHR43431:SF7">
    <property type="entry name" value="OXIDOREDUCTASE, SHORT CHAIN DEHYDROGENASE_REDUCTASE FAMILY (AFU_ORTHOLOGUE AFUA_5G14000)"/>
    <property type="match status" value="1"/>
</dbReference>
<keyword evidence="2" id="KW-1185">Reference proteome</keyword>
<dbReference type="PRINTS" id="PR00081">
    <property type="entry name" value="GDHRDH"/>
</dbReference>
<dbReference type="PANTHER" id="PTHR43431">
    <property type="entry name" value="OXIDOREDUCTASE, SHORT CHAIN DEHYDROGENASE/REDUCTASE FAMILY (AFU_ORTHOLOGUE AFUA_5G14000)"/>
    <property type="match status" value="1"/>
</dbReference>
<dbReference type="Gene3D" id="3.40.50.720">
    <property type="entry name" value="NAD(P)-binding Rossmann-like Domain"/>
    <property type="match status" value="1"/>
</dbReference>
<dbReference type="EMBL" id="VUYU01000002">
    <property type="protein sequence ID" value="NHZ32926.1"/>
    <property type="molecule type" value="Genomic_DNA"/>
</dbReference>
<organism evidence="1 2">
    <name type="scientific">Massilia rubra</name>
    <dbReference type="NCBI Taxonomy" id="2607910"/>
    <lineage>
        <taxon>Bacteria</taxon>
        <taxon>Pseudomonadati</taxon>
        <taxon>Pseudomonadota</taxon>
        <taxon>Betaproteobacteria</taxon>
        <taxon>Burkholderiales</taxon>
        <taxon>Oxalobacteraceae</taxon>
        <taxon>Telluria group</taxon>
        <taxon>Massilia</taxon>
    </lineage>
</organism>
<evidence type="ECO:0000313" key="2">
    <source>
        <dbReference type="Proteomes" id="UP000785613"/>
    </source>
</evidence>
<dbReference type="SUPFAM" id="SSF51735">
    <property type="entry name" value="NAD(P)-binding Rossmann-fold domains"/>
    <property type="match status" value="1"/>
</dbReference>
<dbReference type="InterPro" id="IPR036291">
    <property type="entry name" value="NAD(P)-bd_dom_sf"/>
</dbReference>
<sequence>MRLWRSLKSWRQFSVGPVALFYRFGRRVPVSNNRRRQPQRIKADCASPLTPPDSALSIHAAYESERDASTETALIVGVGPGYGFELARRFAASGMRVALASRNAERLDDLVDELSADGGQVNAYGCDATDERSVAALLATVTAELGAPHLVVYAVQGFCPGTVMGTEVPAFEESWRQNCLGGFIVARAAARMMVPLGRGSIILTGSTSSLIGREDHLNLAVGKFGLRALAQVLAREVWPSGIHVAHVVIDADVKDSDVFEAGYTQAEPRHLADAVFGLHRQPRTAWTSEMDFRPWNEKFWQHC</sequence>
<dbReference type="InterPro" id="IPR002347">
    <property type="entry name" value="SDR_fam"/>
</dbReference>
<protein>
    <submittedName>
        <fullName evidence="1">SDR family NAD(P)-dependent oxidoreductase</fullName>
    </submittedName>
</protein>